<dbReference type="EMBL" id="NAJQ01002604">
    <property type="protein sequence ID" value="TKA40836.1"/>
    <property type="molecule type" value="Genomic_DNA"/>
</dbReference>
<sequence>MLTAVERPLLLATFQPVAAWWQPHPNTTWQIVLSAPLKPPYLSPPPDSTTLVIALDGDLFDNACNNNWPTIKKSGYKTLCYFSAGSYEGWRPDASSFLPADLGNPLDGWPGEKWLDTRSGNVRAIMRKRLDLAVEQGCDGADPDNIDAYDNDGGGLNLTASDAWD</sequence>
<evidence type="ECO:0000313" key="5">
    <source>
        <dbReference type="Proteomes" id="UP000309340"/>
    </source>
</evidence>
<keyword evidence="5" id="KW-1185">Reference proteome</keyword>
<dbReference type="OrthoDB" id="2108802at2759"/>
<dbReference type="EC" id="3.2.1.22" evidence="2"/>
<evidence type="ECO:0000259" key="3">
    <source>
        <dbReference type="Pfam" id="PF03537"/>
    </source>
</evidence>
<reference evidence="4 5" key="1">
    <citation type="submission" date="2017-03" db="EMBL/GenBank/DDBJ databases">
        <title>Genomes of endolithic fungi from Antarctica.</title>
        <authorList>
            <person name="Coleine C."/>
            <person name="Masonjones S."/>
            <person name="Stajich J.E."/>
        </authorList>
    </citation>
    <scope>NUCLEOTIDE SEQUENCE [LARGE SCALE GENOMIC DNA]</scope>
    <source>
        <strain evidence="4 5">CCFEE 5184</strain>
    </source>
</reference>
<evidence type="ECO:0000256" key="2">
    <source>
        <dbReference type="ARBA" id="ARBA00012755"/>
    </source>
</evidence>
<dbReference type="PANTHER" id="PTHR35273:SF2">
    <property type="entry name" value="ALPHA-GALACTOSIDASE"/>
    <property type="match status" value="1"/>
</dbReference>
<dbReference type="AlphaFoldDB" id="A0A4U0UZR2"/>
<dbReference type="InterPro" id="IPR017853">
    <property type="entry name" value="GH"/>
</dbReference>
<dbReference type="GO" id="GO:0004557">
    <property type="term" value="F:alpha-galactosidase activity"/>
    <property type="evidence" value="ECO:0007669"/>
    <property type="project" value="UniProtKB-EC"/>
</dbReference>
<dbReference type="InterPro" id="IPR013785">
    <property type="entry name" value="Aldolase_TIM"/>
</dbReference>
<dbReference type="InterPro" id="IPR004352">
    <property type="entry name" value="GH114_TIM-barrel"/>
</dbReference>
<proteinExistence type="predicted"/>
<comment type="catalytic activity">
    <reaction evidence="1">
        <text>Hydrolysis of terminal, non-reducing alpha-D-galactose residues in alpha-D-galactosides, including galactose oligosaccharides, galactomannans and galactolipids.</text>
        <dbReference type="EC" id="3.2.1.22"/>
    </reaction>
</comment>
<evidence type="ECO:0000256" key="1">
    <source>
        <dbReference type="ARBA" id="ARBA00001255"/>
    </source>
</evidence>
<evidence type="ECO:0000313" key="4">
    <source>
        <dbReference type="EMBL" id="TKA40836.1"/>
    </source>
</evidence>
<accession>A0A4U0UZR2</accession>
<protein>
    <recommendedName>
        <fullName evidence="2">alpha-galactosidase</fullName>
        <ecNumber evidence="2">3.2.1.22</ecNumber>
    </recommendedName>
</protein>
<comment type="caution">
    <text evidence="4">The sequence shown here is derived from an EMBL/GenBank/DDBJ whole genome shotgun (WGS) entry which is preliminary data.</text>
</comment>
<gene>
    <name evidence="4" type="ORF">B0A55_13548</name>
</gene>
<dbReference type="Proteomes" id="UP000309340">
    <property type="component" value="Unassembled WGS sequence"/>
</dbReference>
<feature type="domain" description="Glycoside-hydrolase family GH114 TIM-barrel" evidence="3">
    <location>
        <begin position="28"/>
        <end position="163"/>
    </location>
</feature>
<name>A0A4U0UZR2_9PEZI</name>
<dbReference type="Pfam" id="PF03537">
    <property type="entry name" value="Glyco_hydro_114"/>
    <property type="match status" value="1"/>
</dbReference>
<organism evidence="4 5">
    <name type="scientific">Friedmanniomyces simplex</name>
    <dbReference type="NCBI Taxonomy" id="329884"/>
    <lineage>
        <taxon>Eukaryota</taxon>
        <taxon>Fungi</taxon>
        <taxon>Dikarya</taxon>
        <taxon>Ascomycota</taxon>
        <taxon>Pezizomycotina</taxon>
        <taxon>Dothideomycetes</taxon>
        <taxon>Dothideomycetidae</taxon>
        <taxon>Mycosphaerellales</taxon>
        <taxon>Teratosphaeriaceae</taxon>
        <taxon>Friedmanniomyces</taxon>
    </lineage>
</organism>
<dbReference type="SUPFAM" id="SSF51445">
    <property type="entry name" value="(Trans)glycosidases"/>
    <property type="match status" value="1"/>
</dbReference>
<dbReference type="Gene3D" id="3.20.20.70">
    <property type="entry name" value="Aldolase class I"/>
    <property type="match status" value="1"/>
</dbReference>
<dbReference type="STRING" id="329884.A0A4U0UZR2"/>
<dbReference type="PANTHER" id="PTHR35273">
    <property type="entry name" value="ALPHA-1,4 POLYGALACTOSAMINIDASE, PUTATIVE (AFU_ORTHOLOGUE AFUA_3G07890)-RELATED"/>
    <property type="match status" value="1"/>
</dbReference>